<protein>
    <submittedName>
        <fullName evidence="2">Uncharacterized protein</fullName>
    </submittedName>
</protein>
<evidence type="ECO:0000313" key="3">
    <source>
        <dbReference type="Proteomes" id="UP000270094"/>
    </source>
</evidence>
<proteinExistence type="predicted"/>
<gene>
    <name evidence="2" type="ORF">SVUK_LOCUS6983</name>
</gene>
<dbReference type="AlphaFoldDB" id="A0A3P7KMW5"/>
<keyword evidence="3" id="KW-1185">Reference proteome</keyword>
<evidence type="ECO:0000313" key="2">
    <source>
        <dbReference type="EMBL" id="VDM71985.1"/>
    </source>
</evidence>
<reference evidence="2 3" key="1">
    <citation type="submission" date="2018-11" db="EMBL/GenBank/DDBJ databases">
        <authorList>
            <consortium name="Pathogen Informatics"/>
        </authorList>
    </citation>
    <scope>NUCLEOTIDE SEQUENCE [LARGE SCALE GENOMIC DNA]</scope>
</reference>
<feature type="compositionally biased region" description="Polar residues" evidence="1">
    <location>
        <begin position="92"/>
        <end position="104"/>
    </location>
</feature>
<sequence length="216" mass="24320">MEADILTGEELCDLELEPVSNLKCNDVAIEKNQVCSSPKRARKEESATGGAALLLEQDDRIEDAEEMSESLHMSEPSSALPHQPSFLAKQAVQAQQTCATSKSTPSPPKRIVIDSEDSESLDGRPNESSQRILENPGKRPYSLVEKNFLASLERDAVEEQDAYQDRLSEMRMIVLNYEIKRRIEDMEKQTPYQFGLAEELEEIFKQNVGDRVGFVK</sequence>
<name>A0A3P7KMW5_STRVU</name>
<feature type="region of interest" description="Disordered" evidence="1">
    <location>
        <begin position="33"/>
        <end position="137"/>
    </location>
</feature>
<dbReference type="EMBL" id="UYYB01023032">
    <property type="protein sequence ID" value="VDM71985.1"/>
    <property type="molecule type" value="Genomic_DNA"/>
</dbReference>
<evidence type="ECO:0000256" key="1">
    <source>
        <dbReference type="SAM" id="MobiDB-lite"/>
    </source>
</evidence>
<feature type="compositionally biased region" description="Acidic residues" evidence="1">
    <location>
        <begin position="59"/>
        <end position="68"/>
    </location>
</feature>
<accession>A0A3P7KMW5</accession>
<dbReference type="Proteomes" id="UP000270094">
    <property type="component" value="Unassembled WGS sequence"/>
</dbReference>
<organism evidence="2 3">
    <name type="scientific">Strongylus vulgaris</name>
    <name type="common">Blood worm</name>
    <dbReference type="NCBI Taxonomy" id="40348"/>
    <lineage>
        <taxon>Eukaryota</taxon>
        <taxon>Metazoa</taxon>
        <taxon>Ecdysozoa</taxon>
        <taxon>Nematoda</taxon>
        <taxon>Chromadorea</taxon>
        <taxon>Rhabditida</taxon>
        <taxon>Rhabditina</taxon>
        <taxon>Rhabditomorpha</taxon>
        <taxon>Strongyloidea</taxon>
        <taxon>Strongylidae</taxon>
        <taxon>Strongylus</taxon>
    </lineage>
</organism>